<comment type="caution">
    <text evidence="2">The sequence shown here is derived from an EMBL/GenBank/DDBJ whole genome shotgun (WGS) entry which is preliminary data.</text>
</comment>
<dbReference type="Pfam" id="PF11575">
    <property type="entry name" value="FhuF_C"/>
    <property type="match status" value="1"/>
</dbReference>
<sequence length="249" mass="25818">MDRPADDARITTVLGELRRAGGFNALDAAAAAPAGAGWTSFAAFYGSPALVDGRMDLVDAAHRPAERRVSASVLHLGVASRVVSPVLAAACLGVLLELPADRLFWDLAPGSMLPLRAVAPRGRCVDGAAAADVAAALRPALVEEHLRPLGAAVRGRVRVAERLLWGNAAAAVGGAVLMLSRLRPDLADRAAAIGAALIAEGPMRGLGEVLRPDPRSPERRFARRTCCLLYRAPRGDVCGDCSLRGGAGD</sequence>
<keyword evidence="3" id="KW-1185">Reference proteome</keyword>
<feature type="domain" description="Ferric siderophore reductase C-terminal" evidence="1">
    <location>
        <begin position="223"/>
        <end position="241"/>
    </location>
</feature>
<protein>
    <submittedName>
        <fullName evidence="2">Ferric iron reductase FhuF-like transporter</fullName>
    </submittedName>
</protein>
<evidence type="ECO:0000313" key="3">
    <source>
        <dbReference type="Proteomes" id="UP000240542"/>
    </source>
</evidence>
<dbReference type="AlphaFoldDB" id="A0A2P8D262"/>
<name>A0A2P8D262_9ACTN</name>
<organism evidence="2 3">
    <name type="scientific">Murinocardiopsis flavida</name>
    <dbReference type="NCBI Taxonomy" id="645275"/>
    <lineage>
        <taxon>Bacteria</taxon>
        <taxon>Bacillati</taxon>
        <taxon>Actinomycetota</taxon>
        <taxon>Actinomycetes</taxon>
        <taxon>Streptosporangiales</taxon>
        <taxon>Nocardiopsidaceae</taxon>
        <taxon>Murinocardiopsis</taxon>
    </lineage>
</organism>
<proteinExistence type="predicted"/>
<dbReference type="EMBL" id="PYGA01000020">
    <property type="protein sequence ID" value="PSK91289.1"/>
    <property type="molecule type" value="Genomic_DNA"/>
</dbReference>
<reference evidence="2 3" key="1">
    <citation type="submission" date="2018-03" db="EMBL/GenBank/DDBJ databases">
        <title>Genomic Encyclopedia of Archaeal and Bacterial Type Strains, Phase II (KMG-II): from individual species to whole genera.</title>
        <authorList>
            <person name="Goeker M."/>
        </authorList>
    </citation>
    <scope>NUCLEOTIDE SEQUENCE [LARGE SCALE GENOMIC DNA]</scope>
    <source>
        <strain evidence="2 3">DSM 45312</strain>
    </source>
</reference>
<gene>
    <name evidence="2" type="ORF">CLV63_12015</name>
</gene>
<accession>A0A2P8D262</accession>
<dbReference type="RefSeq" id="WP_170134314.1">
    <property type="nucleotide sequence ID" value="NZ_PYGA01000020.1"/>
</dbReference>
<evidence type="ECO:0000259" key="1">
    <source>
        <dbReference type="Pfam" id="PF11575"/>
    </source>
</evidence>
<evidence type="ECO:0000313" key="2">
    <source>
        <dbReference type="EMBL" id="PSK91289.1"/>
    </source>
</evidence>
<dbReference type="Proteomes" id="UP000240542">
    <property type="component" value="Unassembled WGS sequence"/>
</dbReference>
<dbReference type="GO" id="GO:0051537">
    <property type="term" value="F:2 iron, 2 sulfur cluster binding"/>
    <property type="evidence" value="ECO:0007669"/>
    <property type="project" value="InterPro"/>
</dbReference>
<dbReference type="InterPro" id="IPR024726">
    <property type="entry name" value="FhuF_C"/>
</dbReference>